<dbReference type="OrthoDB" id="1915649at2759"/>
<dbReference type="AlphaFoldDB" id="A0A7J7LCL8"/>
<keyword evidence="1" id="KW-0808">Transferase</keyword>
<keyword evidence="5" id="KW-0812">Transmembrane</keyword>
<accession>A0A7J7LCL8</accession>
<protein>
    <recommendedName>
        <fullName evidence="6">Protein kinase domain-containing protein</fullName>
    </recommendedName>
</protein>
<dbReference type="PANTHER" id="PTHR47973">
    <property type="entry name" value="CYSTEINE-RICH RECEPTOR-LIKE PROTEIN KINASE 3"/>
    <property type="match status" value="1"/>
</dbReference>
<evidence type="ECO:0000256" key="3">
    <source>
        <dbReference type="ARBA" id="ARBA00022777"/>
    </source>
</evidence>
<gene>
    <name evidence="7" type="ORF">GIB67_000322</name>
</gene>
<dbReference type="InterPro" id="IPR011009">
    <property type="entry name" value="Kinase-like_dom_sf"/>
</dbReference>
<dbReference type="Gene3D" id="3.30.200.20">
    <property type="entry name" value="Phosphorylase Kinase, domain 1"/>
    <property type="match status" value="1"/>
</dbReference>
<dbReference type="Pfam" id="PF07714">
    <property type="entry name" value="PK_Tyr_Ser-Thr"/>
    <property type="match status" value="1"/>
</dbReference>
<evidence type="ECO:0000256" key="1">
    <source>
        <dbReference type="ARBA" id="ARBA00022679"/>
    </source>
</evidence>
<reference evidence="7 8" key="1">
    <citation type="journal article" date="2020" name="IScience">
        <title>Genome Sequencing of the Endangered Kingdonia uniflora (Circaeasteraceae, Ranunculales) Reveals Potential Mechanisms of Evolutionary Specialization.</title>
        <authorList>
            <person name="Sun Y."/>
            <person name="Deng T."/>
            <person name="Zhang A."/>
            <person name="Moore M.J."/>
            <person name="Landis J.B."/>
            <person name="Lin N."/>
            <person name="Zhang H."/>
            <person name="Zhang X."/>
            <person name="Huang J."/>
            <person name="Zhang X."/>
            <person name="Sun H."/>
            <person name="Wang H."/>
        </authorList>
    </citation>
    <scope>NUCLEOTIDE SEQUENCE [LARGE SCALE GENOMIC DNA]</scope>
    <source>
        <strain evidence="7">TB1705</strain>
        <tissue evidence="7">Leaf</tissue>
    </source>
</reference>
<comment type="caution">
    <text evidence="7">The sequence shown here is derived from an EMBL/GenBank/DDBJ whole genome shotgun (WGS) entry which is preliminary data.</text>
</comment>
<dbReference type="PROSITE" id="PS50011">
    <property type="entry name" value="PROTEIN_KINASE_DOM"/>
    <property type="match status" value="1"/>
</dbReference>
<name>A0A7J7LCL8_9MAGN</name>
<keyword evidence="4" id="KW-0067">ATP-binding</keyword>
<evidence type="ECO:0000259" key="6">
    <source>
        <dbReference type="PROSITE" id="PS50011"/>
    </source>
</evidence>
<evidence type="ECO:0000313" key="7">
    <source>
        <dbReference type="EMBL" id="KAF6140274.1"/>
    </source>
</evidence>
<organism evidence="7 8">
    <name type="scientific">Kingdonia uniflora</name>
    <dbReference type="NCBI Taxonomy" id="39325"/>
    <lineage>
        <taxon>Eukaryota</taxon>
        <taxon>Viridiplantae</taxon>
        <taxon>Streptophyta</taxon>
        <taxon>Embryophyta</taxon>
        <taxon>Tracheophyta</taxon>
        <taxon>Spermatophyta</taxon>
        <taxon>Magnoliopsida</taxon>
        <taxon>Ranunculales</taxon>
        <taxon>Circaeasteraceae</taxon>
        <taxon>Kingdonia</taxon>
    </lineage>
</organism>
<evidence type="ECO:0000256" key="4">
    <source>
        <dbReference type="ARBA" id="ARBA00022840"/>
    </source>
</evidence>
<feature type="transmembrane region" description="Helical" evidence="5">
    <location>
        <begin position="58"/>
        <end position="80"/>
    </location>
</feature>
<dbReference type="GO" id="GO:0005524">
    <property type="term" value="F:ATP binding"/>
    <property type="evidence" value="ECO:0007669"/>
    <property type="project" value="UniProtKB-KW"/>
</dbReference>
<dbReference type="SUPFAM" id="SSF56112">
    <property type="entry name" value="Protein kinase-like (PK-like)"/>
    <property type="match status" value="1"/>
</dbReference>
<proteinExistence type="predicted"/>
<keyword evidence="3" id="KW-0418">Kinase</keyword>
<keyword evidence="8" id="KW-1185">Reference proteome</keyword>
<keyword evidence="5" id="KW-0472">Membrane</keyword>
<keyword evidence="2" id="KW-0547">Nucleotide-binding</keyword>
<evidence type="ECO:0000313" key="8">
    <source>
        <dbReference type="Proteomes" id="UP000541444"/>
    </source>
</evidence>
<sequence>MAGQLVVQAISTAAGNNGYGTAEVKIAMALNTGCYIRYSTKKFYNDEVARSGEVMRKVIAVVLLVSSFSLLAMLGAFMGYTGPSKTRCNNFIHFSFAVINSELNFKYETLEKAIDCFSPLKTLSQGGAGSVYKGTLFDGRTVVVKRLFFNTRKWVDDFFNEVNLIGDNQHKNLVKLLGCSLEGLESLLVHEYVLNSSLDQIIFSNSFDDPNCYFF</sequence>
<evidence type="ECO:0000256" key="2">
    <source>
        <dbReference type="ARBA" id="ARBA00022741"/>
    </source>
</evidence>
<dbReference type="EMBL" id="JACGCM010002394">
    <property type="protein sequence ID" value="KAF6140274.1"/>
    <property type="molecule type" value="Genomic_DNA"/>
</dbReference>
<dbReference type="InterPro" id="IPR001245">
    <property type="entry name" value="Ser-Thr/Tyr_kinase_cat_dom"/>
</dbReference>
<dbReference type="InterPro" id="IPR000719">
    <property type="entry name" value="Prot_kinase_dom"/>
</dbReference>
<dbReference type="Proteomes" id="UP000541444">
    <property type="component" value="Unassembled WGS sequence"/>
</dbReference>
<evidence type="ECO:0000256" key="5">
    <source>
        <dbReference type="SAM" id="Phobius"/>
    </source>
</evidence>
<dbReference type="InterPro" id="IPR052059">
    <property type="entry name" value="CR_Ser/Thr_kinase"/>
</dbReference>
<dbReference type="GO" id="GO:0004672">
    <property type="term" value="F:protein kinase activity"/>
    <property type="evidence" value="ECO:0007669"/>
    <property type="project" value="InterPro"/>
</dbReference>
<keyword evidence="5" id="KW-1133">Transmembrane helix</keyword>
<feature type="domain" description="Protein kinase" evidence="6">
    <location>
        <begin position="117"/>
        <end position="215"/>
    </location>
</feature>